<protein>
    <recommendedName>
        <fullName evidence="10">DNA recombination protein RmuC</fullName>
    </recommendedName>
</protein>
<proteinExistence type="inferred from homology"/>
<sequence length="517" mass="56320">MPEVNVIALAFQLAVGLAAGLVIGFALGRVRATARASEAESKVALAEARAQAAEEKVAYVEEQMTQRFQSLSTRALDVNNLRFLELAEGRLAASRADAAGDLEQRRQAVENLVAPLRETLARVQEQLRESETGNRVAQAELGKQMEFVRESSEQLKTQTTALVRALRRPEARGRWGELQLRRVAEIAGMARHCDFDEQASATTADGVVRPDMVVRLAGGKNIVVDSKVSLAAYLDAAEAGESEMQEARLDAHARHLREHVDRLAAKAYWQAFSPAPEFVVLFIPGEAFLAPALERDPSLLEHAMNRRVHIATPTTLITMLRTAQYAWQQEALSENARAVFDLGKELYERLGAMGRNVDAVGKALSRAVVAYNKTVGSLESRVLVSARKLNDLGLVDGPLPQPELVEELPRPPSMPELVGEDLTEPRSGASQEEPPPTEAHASADAPPRRGPHAFEDEPFPEEEIDGSEAEAHGEVSEWGRAEPPEPAGEETPQPHGEETASPFPAPRLNGKLARDSS</sequence>
<evidence type="ECO:0000256" key="7">
    <source>
        <dbReference type="SAM" id="Phobius"/>
    </source>
</evidence>
<comment type="caution">
    <text evidence="8">The sequence shown here is derived from an EMBL/GenBank/DDBJ whole genome shotgun (WGS) entry which is preliminary data.</text>
</comment>
<dbReference type="Proteomes" id="UP001500888">
    <property type="component" value="Unassembled WGS sequence"/>
</dbReference>
<evidence type="ECO:0000256" key="3">
    <source>
        <dbReference type="ARBA" id="ARBA00023054"/>
    </source>
</evidence>
<keyword evidence="7" id="KW-0472">Membrane</keyword>
<organism evidence="8 9">
    <name type="scientific">Sphaerisporangium flaviroseum</name>
    <dbReference type="NCBI Taxonomy" id="509199"/>
    <lineage>
        <taxon>Bacteria</taxon>
        <taxon>Bacillati</taxon>
        <taxon>Actinomycetota</taxon>
        <taxon>Actinomycetes</taxon>
        <taxon>Streptosporangiales</taxon>
        <taxon>Streptosporangiaceae</taxon>
        <taxon>Sphaerisporangium</taxon>
    </lineage>
</organism>
<dbReference type="PANTHER" id="PTHR30563">
    <property type="entry name" value="DNA RECOMBINATION PROTEIN RMUC"/>
    <property type="match status" value="1"/>
</dbReference>
<feature type="compositionally biased region" description="Basic and acidic residues" evidence="6">
    <location>
        <begin position="469"/>
        <end position="483"/>
    </location>
</feature>
<feature type="coiled-coil region" evidence="5">
    <location>
        <begin position="29"/>
        <end position="63"/>
    </location>
</feature>
<accession>A0ABP7J9E3</accession>
<feature type="transmembrane region" description="Helical" evidence="7">
    <location>
        <begin position="6"/>
        <end position="27"/>
    </location>
</feature>
<keyword evidence="9" id="KW-1185">Reference proteome</keyword>
<feature type="region of interest" description="Disordered" evidence="6">
    <location>
        <begin position="392"/>
        <end position="517"/>
    </location>
</feature>
<dbReference type="EMBL" id="BAAAZR010000040">
    <property type="protein sequence ID" value="GAA3838269.1"/>
    <property type="molecule type" value="Genomic_DNA"/>
</dbReference>
<dbReference type="Pfam" id="PF02646">
    <property type="entry name" value="RmuC"/>
    <property type="match status" value="1"/>
</dbReference>
<keyword evidence="3 5" id="KW-0175">Coiled coil</keyword>
<keyword evidence="4" id="KW-0233">DNA recombination</keyword>
<reference evidence="9" key="1">
    <citation type="journal article" date="2019" name="Int. J. Syst. Evol. Microbiol.">
        <title>The Global Catalogue of Microorganisms (GCM) 10K type strain sequencing project: providing services to taxonomists for standard genome sequencing and annotation.</title>
        <authorList>
            <consortium name="The Broad Institute Genomics Platform"/>
            <consortium name="The Broad Institute Genome Sequencing Center for Infectious Disease"/>
            <person name="Wu L."/>
            <person name="Ma J."/>
        </authorList>
    </citation>
    <scope>NUCLEOTIDE SEQUENCE [LARGE SCALE GENOMIC DNA]</scope>
    <source>
        <strain evidence="9">JCM 16908</strain>
    </source>
</reference>
<evidence type="ECO:0000256" key="6">
    <source>
        <dbReference type="SAM" id="MobiDB-lite"/>
    </source>
</evidence>
<evidence type="ECO:0000256" key="2">
    <source>
        <dbReference type="ARBA" id="ARBA00009840"/>
    </source>
</evidence>
<evidence type="ECO:0000256" key="5">
    <source>
        <dbReference type="SAM" id="Coils"/>
    </source>
</evidence>
<evidence type="ECO:0000313" key="8">
    <source>
        <dbReference type="EMBL" id="GAA3838269.1"/>
    </source>
</evidence>
<feature type="compositionally biased region" description="Acidic residues" evidence="6">
    <location>
        <begin position="456"/>
        <end position="468"/>
    </location>
</feature>
<evidence type="ECO:0000256" key="1">
    <source>
        <dbReference type="ARBA" id="ARBA00003416"/>
    </source>
</evidence>
<dbReference type="InterPro" id="IPR003798">
    <property type="entry name" value="DNA_recombination_RmuC"/>
</dbReference>
<evidence type="ECO:0000313" key="9">
    <source>
        <dbReference type="Proteomes" id="UP001500888"/>
    </source>
</evidence>
<keyword evidence="7" id="KW-1133">Transmembrane helix</keyword>
<evidence type="ECO:0000256" key="4">
    <source>
        <dbReference type="ARBA" id="ARBA00023172"/>
    </source>
</evidence>
<comment type="function">
    <text evidence="1">Involved in DNA recombination.</text>
</comment>
<gene>
    <name evidence="8" type="ORF">GCM10022226_70670</name>
</gene>
<dbReference type="PANTHER" id="PTHR30563:SF0">
    <property type="entry name" value="DNA RECOMBINATION PROTEIN RMUC"/>
    <property type="match status" value="1"/>
</dbReference>
<keyword evidence="7" id="KW-0812">Transmembrane</keyword>
<name>A0ABP7J9E3_9ACTN</name>
<comment type="similarity">
    <text evidence="2">Belongs to the RmuC family.</text>
</comment>
<evidence type="ECO:0008006" key="10">
    <source>
        <dbReference type="Google" id="ProtNLM"/>
    </source>
</evidence>